<dbReference type="InterPro" id="IPR036817">
    <property type="entry name" value="Transthyretin/HIU_hydrolase_sf"/>
</dbReference>
<dbReference type="Pfam" id="PF00576">
    <property type="entry name" value="Transthyretin"/>
    <property type="match status" value="1"/>
</dbReference>
<comment type="subunit">
    <text evidence="4 7">Homotetramer.</text>
</comment>
<evidence type="ECO:0000259" key="8">
    <source>
        <dbReference type="Pfam" id="PF00576"/>
    </source>
</evidence>
<evidence type="ECO:0000313" key="9">
    <source>
        <dbReference type="EMBL" id="UUI69400.1"/>
    </source>
</evidence>
<evidence type="ECO:0000256" key="6">
    <source>
        <dbReference type="ARBA" id="ARBA00022801"/>
    </source>
</evidence>
<dbReference type="RefSeq" id="WP_232417144.1">
    <property type="nucleotide sequence ID" value="NZ_CP101990.1"/>
</dbReference>
<evidence type="ECO:0000256" key="3">
    <source>
        <dbReference type="ARBA" id="ARBA00009850"/>
    </source>
</evidence>
<evidence type="ECO:0000256" key="5">
    <source>
        <dbReference type="ARBA" id="ARBA00022631"/>
    </source>
</evidence>
<dbReference type="Proteomes" id="UP001315860">
    <property type="component" value="Chromosome"/>
</dbReference>
<dbReference type="NCBIfam" id="TIGR02962">
    <property type="entry name" value="hdxy_isourate"/>
    <property type="match status" value="1"/>
</dbReference>
<proteinExistence type="inferred from homology"/>
<dbReference type="InterPro" id="IPR023416">
    <property type="entry name" value="Transthyretin/HIU_hydrolase_d"/>
</dbReference>
<evidence type="ECO:0000313" key="10">
    <source>
        <dbReference type="Proteomes" id="UP001315860"/>
    </source>
</evidence>
<evidence type="ECO:0000256" key="2">
    <source>
        <dbReference type="ARBA" id="ARBA00002704"/>
    </source>
</evidence>
<dbReference type="PROSITE" id="PS00768">
    <property type="entry name" value="TRANSTHYRETIN_1"/>
    <property type="match status" value="1"/>
</dbReference>
<dbReference type="InterPro" id="IPR014306">
    <property type="entry name" value="Hydroxyisourate_hydrolase"/>
</dbReference>
<keyword evidence="5 7" id="KW-0659">Purine metabolism</keyword>
<gene>
    <name evidence="9" type="primary">uraH</name>
    <name evidence="9" type="ORF">NP095_04675</name>
</gene>
<reference evidence="9 10" key="1">
    <citation type="submission" date="2022-07" db="EMBL/GenBank/DDBJ databases">
        <title>Novel species in genus Aeromicrobium.</title>
        <authorList>
            <person name="Ye L."/>
        </authorList>
    </citation>
    <scope>NUCLEOTIDE SEQUENCE [LARGE SCALE GENOMIC DNA]</scope>
    <source>
        <strain evidence="10">zg-Y50</strain>
    </source>
</reference>
<comment type="catalytic activity">
    <reaction evidence="1 7">
        <text>5-hydroxyisourate + H2O = 5-hydroxy-2-oxo-4-ureido-2,5-dihydro-1H-imidazole-5-carboxylate + H(+)</text>
        <dbReference type="Rhea" id="RHEA:23736"/>
        <dbReference type="ChEBI" id="CHEBI:15377"/>
        <dbReference type="ChEBI" id="CHEBI:15378"/>
        <dbReference type="ChEBI" id="CHEBI:18072"/>
        <dbReference type="ChEBI" id="CHEBI:58639"/>
        <dbReference type="EC" id="3.5.2.17"/>
    </reaction>
</comment>
<organism evidence="9 10">
    <name type="scientific">Aeromicrobium duanguangcaii</name>
    <dbReference type="NCBI Taxonomy" id="2968086"/>
    <lineage>
        <taxon>Bacteria</taxon>
        <taxon>Bacillati</taxon>
        <taxon>Actinomycetota</taxon>
        <taxon>Actinomycetes</taxon>
        <taxon>Propionibacteriales</taxon>
        <taxon>Nocardioidaceae</taxon>
        <taxon>Aeromicrobium</taxon>
    </lineage>
</organism>
<comment type="similarity">
    <text evidence="3 7">Belongs to the transthyretin family. 5-hydroxyisourate hydrolase subfamily.</text>
</comment>
<evidence type="ECO:0000256" key="7">
    <source>
        <dbReference type="RuleBase" id="RU361270"/>
    </source>
</evidence>
<comment type="function">
    <text evidence="2">Catalyzes the hydrolysis of 5-hydroxyisourate (HIU) to 2-oxo-4-hydroxy-4-carboxy-5-ureidoimidazoline (OHCU).</text>
</comment>
<dbReference type="Gene3D" id="2.60.40.180">
    <property type="entry name" value="Transthyretin/hydroxyisourate hydrolase domain"/>
    <property type="match status" value="1"/>
</dbReference>
<keyword evidence="10" id="KW-1185">Reference proteome</keyword>
<evidence type="ECO:0000256" key="1">
    <source>
        <dbReference type="ARBA" id="ARBA00001043"/>
    </source>
</evidence>
<dbReference type="InterPro" id="IPR023418">
    <property type="entry name" value="Thyroxine_BS"/>
</dbReference>
<dbReference type="GO" id="GO:0033971">
    <property type="term" value="F:hydroxyisourate hydrolase activity"/>
    <property type="evidence" value="ECO:0007669"/>
    <property type="project" value="UniProtKB-EC"/>
</dbReference>
<sequence>MTTLSTHVLDSARGLPAAAITVTLDGTQTLATDDDGRIAFDGDLAAGAHTLEYATGEWFAGQDRDTFFPSVPLTFEVEPERAHLHVALLLGPFSYTAYRGS</sequence>
<dbReference type="PANTHER" id="PTHR10395">
    <property type="entry name" value="URICASE AND TRANSTHYRETIN-RELATED"/>
    <property type="match status" value="1"/>
</dbReference>
<accession>A0ABY5KK67</accession>
<dbReference type="SUPFAM" id="SSF49472">
    <property type="entry name" value="Transthyretin (synonym: prealbumin)"/>
    <property type="match status" value="1"/>
</dbReference>
<keyword evidence="6 7" id="KW-0378">Hydrolase</keyword>
<feature type="domain" description="Transthyretin/hydroxyisourate hydrolase" evidence="8">
    <location>
        <begin position="4"/>
        <end position="100"/>
    </location>
</feature>
<dbReference type="EMBL" id="CP101990">
    <property type="protein sequence ID" value="UUI69400.1"/>
    <property type="molecule type" value="Genomic_DNA"/>
</dbReference>
<protein>
    <recommendedName>
        <fullName evidence="7">5-hydroxyisourate hydrolase</fullName>
        <shortName evidence="7">HIU hydrolase</shortName>
        <shortName evidence="7">HIUHase</shortName>
        <ecNumber evidence="7">3.5.2.17</ecNumber>
    </recommendedName>
</protein>
<name>A0ABY5KK67_9ACTN</name>
<evidence type="ECO:0000256" key="4">
    <source>
        <dbReference type="ARBA" id="ARBA00011881"/>
    </source>
</evidence>
<dbReference type="EC" id="3.5.2.17" evidence="7"/>
<dbReference type="PANTHER" id="PTHR10395:SF7">
    <property type="entry name" value="5-HYDROXYISOURATE HYDROLASE"/>
    <property type="match status" value="1"/>
</dbReference>